<dbReference type="InterPro" id="IPR038588">
    <property type="entry name" value="XS_domain_sf"/>
</dbReference>
<dbReference type="InterPro" id="IPR005380">
    <property type="entry name" value="XS_domain"/>
</dbReference>
<dbReference type="Gene3D" id="3.30.70.2890">
    <property type="entry name" value="XS domain"/>
    <property type="match status" value="1"/>
</dbReference>
<organism evidence="2 3">
    <name type="scientific">Trifolium subterraneum</name>
    <name type="common">Subterranean clover</name>
    <dbReference type="NCBI Taxonomy" id="3900"/>
    <lineage>
        <taxon>Eukaryota</taxon>
        <taxon>Viridiplantae</taxon>
        <taxon>Streptophyta</taxon>
        <taxon>Embryophyta</taxon>
        <taxon>Tracheophyta</taxon>
        <taxon>Spermatophyta</taxon>
        <taxon>Magnoliopsida</taxon>
        <taxon>eudicotyledons</taxon>
        <taxon>Gunneridae</taxon>
        <taxon>Pentapetalae</taxon>
        <taxon>rosids</taxon>
        <taxon>fabids</taxon>
        <taxon>Fabales</taxon>
        <taxon>Fabaceae</taxon>
        <taxon>Papilionoideae</taxon>
        <taxon>50 kb inversion clade</taxon>
        <taxon>NPAAA clade</taxon>
        <taxon>Hologalegina</taxon>
        <taxon>IRL clade</taxon>
        <taxon>Trifolieae</taxon>
        <taxon>Trifolium</taxon>
    </lineage>
</organism>
<protein>
    <recommendedName>
        <fullName evidence="1">XS domain-containing protein</fullName>
    </recommendedName>
</protein>
<dbReference type="AlphaFoldDB" id="A0A2Z6PNQ3"/>
<reference evidence="3" key="1">
    <citation type="journal article" date="2017" name="Front. Plant Sci.">
        <title>Climate Clever Clovers: New Paradigm to Reduce the Environmental Footprint of Ruminants by Breeding Low Methanogenic Forages Utilizing Haplotype Variation.</title>
        <authorList>
            <person name="Kaur P."/>
            <person name="Appels R."/>
            <person name="Bayer P.E."/>
            <person name="Keeble-Gagnere G."/>
            <person name="Wang J."/>
            <person name="Hirakawa H."/>
            <person name="Shirasawa K."/>
            <person name="Vercoe P."/>
            <person name="Stefanova K."/>
            <person name="Durmic Z."/>
            <person name="Nichols P."/>
            <person name="Revell C."/>
            <person name="Isobe S.N."/>
            <person name="Edwards D."/>
            <person name="Erskine W."/>
        </authorList>
    </citation>
    <scope>NUCLEOTIDE SEQUENCE [LARGE SCALE GENOMIC DNA]</scope>
    <source>
        <strain evidence="3">cv. Daliak</strain>
    </source>
</reference>
<evidence type="ECO:0000313" key="2">
    <source>
        <dbReference type="EMBL" id="GAU47417.1"/>
    </source>
</evidence>
<gene>
    <name evidence="2" type="ORF">TSUD_46280</name>
</gene>
<dbReference type="PANTHER" id="PTHR46619:SF3">
    <property type="entry name" value="RNA RECOGNITION MOTIF XS DOMAIN PROTEIN"/>
    <property type="match status" value="1"/>
</dbReference>
<dbReference type="EMBL" id="DF974312">
    <property type="protein sequence ID" value="GAU47417.1"/>
    <property type="molecule type" value="Genomic_DNA"/>
</dbReference>
<evidence type="ECO:0000313" key="3">
    <source>
        <dbReference type="Proteomes" id="UP000242715"/>
    </source>
</evidence>
<sequence>MAWWKSNRTPSGSHEFGIVGGKSKAVYGKEGHLGITLVKFAGDKSGLEAATRLAEHFKKENHGRKDWARVQAQTLGKDDENNPNLVKVDERKGEKMRILYGYLGTAFDLDKLDLETRKKVVLESRREYKPSM</sequence>
<accession>A0A2Z6PNQ3</accession>
<name>A0A2Z6PNQ3_TRISU</name>
<evidence type="ECO:0000259" key="1">
    <source>
        <dbReference type="Pfam" id="PF03468"/>
    </source>
</evidence>
<proteinExistence type="predicted"/>
<dbReference type="Pfam" id="PF03468">
    <property type="entry name" value="XS"/>
    <property type="match status" value="1"/>
</dbReference>
<feature type="domain" description="XS" evidence="1">
    <location>
        <begin position="21"/>
        <end position="110"/>
    </location>
</feature>
<dbReference type="PANTHER" id="PTHR46619">
    <property type="entry name" value="RNA RECOGNITION MOTIF XS DOMAIN PROTEIN-RELATED"/>
    <property type="match status" value="1"/>
</dbReference>
<dbReference type="Proteomes" id="UP000242715">
    <property type="component" value="Unassembled WGS sequence"/>
</dbReference>
<dbReference type="OrthoDB" id="1915348at2759"/>
<dbReference type="GO" id="GO:0031047">
    <property type="term" value="P:regulatory ncRNA-mediated gene silencing"/>
    <property type="evidence" value="ECO:0007669"/>
    <property type="project" value="InterPro"/>
</dbReference>
<keyword evidence="3" id="KW-1185">Reference proteome</keyword>